<protein>
    <submittedName>
        <fullName evidence="1">Uncharacterized protein</fullName>
    </submittedName>
</protein>
<proteinExistence type="predicted"/>
<comment type="caution">
    <text evidence="1">The sequence shown here is derived from an EMBL/GenBank/DDBJ whole genome shotgun (WGS) entry which is preliminary data.</text>
</comment>
<accession>A0ABR1WR70</accession>
<dbReference type="Proteomes" id="UP001433268">
    <property type="component" value="Unassembled WGS sequence"/>
</dbReference>
<dbReference type="GeneID" id="92043626"/>
<sequence>MNGIRSPSPASVEGIVAVAAALRARSAGPEKVKVDQCNAACGVGGGLFGSHRSCRVVGFLQKLLVGEVEEWQKNVAPRHVARRDLLGAERLPATRLRQETGHLRLARHVHAAVQAVHDEHEAARDQVCL</sequence>
<keyword evidence="2" id="KW-1185">Reference proteome</keyword>
<dbReference type="EMBL" id="JAQQWN010000005">
    <property type="protein sequence ID" value="KAK8084980.1"/>
    <property type="molecule type" value="Genomic_DNA"/>
</dbReference>
<evidence type="ECO:0000313" key="2">
    <source>
        <dbReference type="Proteomes" id="UP001433268"/>
    </source>
</evidence>
<reference evidence="1 2" key="1">
    <citation type="submission" date="2023-01" db="EMBL/GenBank/DDBJ databases">
        <title>Analysis of 21 Apiospora genomes using comparative genomics revels a genus with tremendous synthesis potential of carbohydrate active enzymes and secondary metabolites.</title>
        <authorList>
            <person name="Sorensen T."/>
        </authorList>
    </citation>
    <scope>NUCLEOTIDE SEQUENCE [LARGE SCALE GENOMIC DNA]</scope>
    <source>
        <strain evidence="1 2">CBS 114990</strain>
    </source>
</reference>
<name>A0ABR1WR70_9PEZI</name>
<organism evidence="1 2">
    <name type="scientific">Apiospora hydei</name>
    <dbReference type="NCBI Taxonomy" id="1337664"/>
    <lineage>
        <taxon>Eukaryota</taxon>
        <taxon>Fungi</taxon>
        <taxon>Dikarya</taxon>
        <taxon>Ascomycota</taxon>
        <taxon>Pezizomycotina</taxon>
        <taxon>Sordariomycetes</taxon>
        <taxon>Xylariomycetidae</taxon>
        <taxon>Amphisphaeriales</taxon>
        <taxon>Apiosporaceae</taxon>
        <taxon>Apiospora</taxon>
    </lineage>
</organism>
<dbReference type="RefSeq" id="XP_066669489.1">
    <property type="nucleotide sequence ID" value="XM_066810566.1"/>
</dbReference>
<evidence type="ECO:0000313" key="1">
    <source>
        <dbReference type="EMBL" id="KAK8084980.1"/>
    </source>
</evidence>
<gene>
    <name evidence="1" type="ORF">PG997_006251</name>
</gene>